<evidence type="ECO:0000256" key="7">
    <source>
        <dbReference type="SAM" id="MobiDB-lite"/>
    </source>
</evidence>
<dbReference type="PANTHER" id="PTHR46207">
    <property type="entry name" value="PROTEIN RCC2"/>
    <property type="match status" value="1"/>
</dbReference>
<dbReference type="PROSITE" id="PS01359">
    <property type="entry name" value="ZF_PHD_1"/>
    <property type="match status" value="1"/>
</dbReference>
<feature type="repeat" description="RCC1" evidence="6">
    <location>
        <begin position="81"/>
        <end position="139"/>
    </location>
</feature>
<dbReference type="InterPro" id="IPR001965">
    <property type="entry name" value="Znf_PHD"/>
</dbReference>
<dbReference type="InterPro" id="IPR019787">
    <property type="entry name" value="Znf_PHD-finger"/>
</dbReference>
<comment type="caution">
    <text evidence="9">The sequence shown here is derived from an EMBL/GenBank/DDBJ whole genome shotgun (WGS) entry which is preliminary data.</text>
</comment>
<dbReference type="Gene3D" id="3.30.40.10">
    <property type="entry name" value="Zinc/RING finger domain, C3HC4 (zinc finger)"/>
    <property type="match status" value="1"/>
</dbReference>
<dbReference type="Pfam" id="PF00628">
    <property type="entry name" value="PHD"/>
    <property type="match status" value="1"/>
</dbReference>
<dbReference type="SMART" id="SM00249">
    <property type="entry name" value="PHD"/>
    <property type="match status" value="1"/>
</dbReference>
<feature type="compositionally biased region" description="Basic residues" evidence="7">
    <location>
        <begin position="530"/>
        <end position="546"/>
    </location>
</feature>
<evidence type="ECO:0000259" key="8">
    <source>
        <dbReference type="PROSITE" id="PS50016"/>
    </source>
</evidence>
<evidence type="ECO:0000256" key="6">
    <source>
        <dbReference type="PROSITE-ProRule" id="PRU00235"/>
    </source>
</evidence>
<dbReference type="InterPro" id="IPR013083">
    <property type="entry name" value="Znf_RING/FYVE/PHD"/>
</dbReference>
<feature type="repeat" description="RCC1" evidence="6">
    <location>
        <begin position="373"/>
        <end position="427"/>
    </location>
</feature>
<feature type="repeat" description="RCC1" evidence="6">
    <location>
        <begin position="260"/>
        <end position="315"/>
    </location>
</feature>
<evidence type="ECO:0000313" key="10">
    <source>
        <dbReference type="Proteomes" id="UP000759537"/>
    </source>
</evidence>
<dbReference type="OrthoDB" id="5370059at2759"/>
<dbReference type="InterPro" id="IPR058923">
    <property type="entry name" value="RCC1-like_dom"/>
</dbReference>
<protein>
    <submittedName>
        <fullName evidence="9">Regulator of chromosome condensation 1/beta-lactamase-inhibitor protein II</fullName>
    </submittedName>
</protein>
<keyword evidence="4" id="KW-0862">Zinc</keyword>
<accession>A0A9P5JWG9</accession>
<feature type="compositionally biased region" description="Acidic residues" evidence="7">
    <location>
        <begin position="509"/>
        <end position="527"/>
    </location>
</feature>
<feature type="compositionally biased region" description="Basic and acidic residues" evidence="7">
    <location>
        <begin position="30"/>
        <end position="47"/>
    </location>
</feature>
<keyword evidence="3 5" id="KW-0863">Zinc-finger</keyword>
<dbReference type="InterPro" id="IPR011011">
    <property type="entry name" value="Znf_FYVE_PHD"/>
</dbReference>
<organism evidence="9 10">
    <name type="scientific">Russula ochroleuca</name>
    <dbReference type="NCBI Taxonomy" id="152965"/>
    <lineage>
        <taxon>Eukaryota</taxon>
        <taxon>Fungi</taxon>
        <taxon>Dikarya</taxon>
        <taxon>Basidiomycota</taxon>
        <taxon>Agaricomycotina</taxon>
        <taxon>Agaricomycetes</taxon>
        <taxon>Russulales</taxon>
        <taxon>Russulaceae</taxon>
        <taxon>Russula</taxon>
    </lineage>
</organism>
<dbReference type="SUPFAM" id="SSF50985">
    <property type="entry name" value="RCC1/BLIP-II"/>
    <property type="match status" value="1"/>
</dbReference>
<feature type="region of interest" description="Disordered" evidence="7">
    <location>
        <begin position="28"/>
        <end position="47"/>
    </location>
</feature>
<evidence type="ECO:0000313" key="9">
    <source>
        <dbReference type="EMBL" id="KAF8468108.1"/>
    </source>
</evidence>
<name>A0A9P5JWG9_9AGAM</name>
<dbReference type="PROSITE" id="PS50012">
    <property type="entry name" value="RCC1_3"/>
    <property type="match status" value="4"/>
</dbReference>
<dbReference type="Proteomes" id="UP000759537">
    <property type="component" value="Unassembled WGS sequence"/>
</dbReference>
<dbReference type="Pfam" id="PF25390">
    <property type="entry name" value="WD40_RLD"/>
    <property type="match status" value="1"/>
</dbReference>
<feature type="region of interest" description="Disordered" evidence="7">
    <location>
        <begin position="500"/>
        <end position="546"/>
    </location>
</feature>
<dbReference type="AlphaFoldDB" id="A0A9P5JWG9"/>
<dbReference type="Gene3D" id="2.130.10.30">
    <property type="entry name" value="Regulator of chromosome condensation 1/beta-lactamase-inhibitor protein II"/>
    <property type="match status" value="2"/>
</dbReference>
<dbReference type="EMBL" id="WHVB01000033">
    <property type="protein sequence ID" value="KAF8468108.1"/>
    <property type="molecule type" value="Genomic_DNA"/>
</dbReference>
<dbReference type="InterPro" id="IPR019786">
    <property type="entry name" value="Zinc_finger_PHD-type_CS"/>
</dbReference>
<dbReference type="GO" id="GO:0008270">
    <property type="term" value="F:zinc ion binding"/>
    <property type="evidence" value="ECO:0007669"/>
    <property type="project" value="UniProtKB-KW"/>
</dbReference>
<feature type="domain" description="PHD-type" evidence="8">
    <location>
        <begin position="444"/>
        <end position="492"/>
    </location>
</feature>
<evidence type="ECO:0000256" key="2">
    <source>
        <dbReference type="ARBA" id="ARBA00022737"/>
    </source>
</evidence>
<dbReference type="PANTHER" id="PTHR46207:SF1">
    <property type="entry name" value="PROTEIN RCC2"/>
    <property type="match status" value="1"/>
</dbReference>
<evidence type="ECO:0000256" key="1">
    <source>
        <dbReference type="ARBA" id="ARBA00022723"/>
    </source>
</evidence>
<dbReference type="PROSITE" id="PS50016">
    <property type="entry name" value="ZF_PHD_2"/>
    <property type="match status" value="1"/>
</dbReference>
<dbReference type="SUPFAM" id="SSF57903">
    <property type="entry name" value="FYVE/PHD zinc finger"/>
    <property type="match status" value="1"/>
</dbReference>
<dbReference type="GO" id="GO:0031267">
    <property type="term" value="F:small GTPase binding"/>
    <property type="evidence" value="ECO:0007669"/>
    <property type="project" value="TreeGrafter"/>
</dbReference>
<gene>
    <name evidence="9" type="ORF">DFH94DRAFT_795939</name>
</gene>
<evidence type="ECO:0000256" key="4">
    <source>
        <dbReference type="ARBA" id="ARBA00022833"/>
    </source>
</evidence>
<evidence type="ECO:0000256" key="3">
    <source>
        <dbReference type="ARBA" id="ARBA00022771"/>
    </source>
</evidence>
<sequence length="546" mass="58088">MSYAHTSGGGNPGTQKWGRVLIAGGTDWPKLGRKERGGRTEDSDHPDLLEPHILRSLSNVKAVSVHASCAGCHTIVLDIDGTAWLFGRNQPAALGVSGVDAISENAPRSLRATDLGAPPGTVFVNAACGRSHSVLVGSNGRVWTAGLNSLGQCGHTPCPEVNTFKLVNGPLHPKTGEQEHVVAAAAGITFTLFLTFTVYACGSGEKGQLGNGRTGEHIATGNRTGFDIESEPIPVMGLDDKKIAQIACGQQHSVALDEEGIVYVWGYNGYCRLGLGNQKDVLTPQIVPQFAGPHKQYLGVKVAAGPSSSVVIDRQGMYYVAGKWKNTGDGSAGQPYSTFRLMQDIMGCKMKHACSGGVTHFALAPEDDEDGGIMTIAWGQNAANGELGLGPEEPKSATKPTRNQPLIGIDVFDVIGSQNTTLFLVAPNEKYSDLPRHPVELDTPEECMICHKDDGDPLACDKCDKPYHFTCLTPPLAAIPDGEWFCPECVRHPGAPIGDDAATTLMGGGEDDGDEDDYDDYDDDDDDVGRKRKAPAKRSTVSKRKK</sequence>
<dbReference type="InterPro" id="IPR000408">
    <property type="entry name" value="Reg_chr_condens"/>
</dbReference>
<keyword evidence="1" id="KW-0479">Metal-binding</keyword>
<dbReference type="PROSITE" id="PS00626">
    <property type="entry name" value="RCC1_2"/>
    <property type="match status" value="2"/>
</dbReference>
<reference evidence="9" key="1">
    <citation type="submission" date="2019-10" db="EMBL/GenBank/DDBJ databases">
        <authorList>
            <consortium name="DOE Joint Genome Institute"/>
            <person name="Kuo A."/>
            <person name="Miyauchi S."/>
            <person name="Kiss E."/>
            <person name="Drula E."/>
            <person name="Kohler A."/>
            <person name="Sanchez-Garcia M."/>
            <person name="Andreopoulos B."/>
            <person name="Barry K.W."/>
            <person name="Bonito G."/>
            <person name="Buee M."/>
            <person name="Carver A."/>
            <person name="Chen C."/>
            <person name="Cichocki N."/>
            <person name="Clum A."/>
            <person name="Culley D."/>
            <person name="Crous P.W."/>
            <person name="Fauchery L."/>
            <person name="Girlanda M."/>
            <person name="Hayes R."/>
            <person name="Keri Z."/>
            <person name="LaButti K."/>
            <person name="Lipzen A."/>
            <person name="Lombard V."/>
            <person name="Magnuson J."/>
            <person name="Maillard F."/>
            <person name="Morin E."/>
            <person name="Murat C."/>
            <person name="Nolan M."/>
            <person name="Ohm R."/>
            <person name="Pangilinan J."/>
            <person name="Pereira M."/>
            <person name="Perotto S."/>
            <person name="Peter M."/>
            <person name="Riley R."/>
            <person name="Sitrit Y."/>
            <person name="Stielow B."/>
            <person name="Szollosi G."/>
            <person name="Zifcakova L."/>
            <person name="Stursova M."/>
            <person name="Spatafora J.W."/>
            <person name="Tedersoo L."/>
            <person name="Vaario L.-M."/>
            <person name="Yamada A."/>
            <person name="Yan M."/>
            <person name="Wang P."/>
            <person name="Xu J."/>
            <person name="Bruns T."/>
            <person name="Baldrian P."/>
            <person name="Vilgalys R."/>
            <person name="Henrissat B."/>
            <person name="Grigoriev I.V."/>
            <person name="Hibbett D."/>
            <person name="Nagy L.G."/>
            <person name="Martin F.M."/>
        </authorList>
    </citation>
    <scope>NUCLEOTIDE SEQUENCE</scope>
    <source>
        <strain evidence="9">Prilba</strain>
    </source>
</reference>
<keyword evidence="10" id="KW-1185">Reference proteome</keyword>
<reference evidence="9" key="2">
    <citation type="journal article" date="2020" name="Nat. Commun.">
        <title>Large-scale genome sequencing of mycorrhizal fungi provides insights into the early evolution of symbiotic traits.</title>
        <authorList>
            <person name="Miyauchi S."/>
            <person name="Kiss E."/>
            <person name="Kuo A."/>
            <person name="Drula E."/>
            <person name="Kohler A."/>
            <person name="Sanchez-Garcia M."/>
            <person name="Morin E."/>
            <person name="Andreopoulos B."/>
            <person name="Barry K.W."/>
            <person name="Bonito G."/>
            <person name="Buee M."/>
            <person name="Carver A."/>
            <person name="Chen C."/>
            <person name="Cichocki N."/>
            <person name="Clum A."/>
            <person name="Culley D."/>
            <person name="Crous P.W."/>
            <person name="Fauchery L."/>
            <person name="Girlanda M."/>
            <person name="Hayes R.D."/>
            <person name="Keri Z."/>
            <person name="LaButti K."/>
            <person name="Lipzen A."/>
            <person name="Lombard V."/>
            <person name="Magnuson J."/>
            <person name="Maillard F."/>
            <person name="Murat C."/>
            <person name="Nolan M."/>
            <person name="Ohm R.A."/>
            <person name="Pangilinan J."/>
            <person name="Pereira M.F."/>
            <person name="Perotto S."/>
            <person name="Peter M."/>
            <person name="Pfister S."/>
            <person name="Riley R."/>
            <person name="Sitrit Y."/>
            <person name="Stielow J.B."/>
            <person name="Szollosi G."/>
            <person name="Zifcakova L."/>
            <person name="Stursova M."/>
            <person name="Spatafora J.W."/>
            <person name="Tedersoo L."/>
            <person name="Vaario L.M."/>
            <person name="Yamada A."/>
            <person name="Yan M."/>
            <person name="Wang P."/>
            <person name="Xu J."/>
            <person name="Bruns T."/>
            <person name="Baldrian P."/>
            <person name="Vilgalys R."/>
            <person name="Dunand C."/>
            <person name="Henrissat B."/>
            <person name="Grigoriev I.V."/>
            <person name="Hibbett D."/>
            <person name="Nagy L.G."/>
            <person name="Martin F.M."/>
        </authorList>
    </citation>
    <scope>NUCLEOTIDE SEQUENCE</scope>
    <source>
        <strain evidence="9">Prilba</strain>
    </source>
</reference>
<dbReference type="InterPro" id="IPR028641">
    <property type="entry name" value="RCC2"/>
</dbReference>
<keyword evidence="2" id="KW-0677">Repeat</keyword>
<evidence type="ECO:0000256" key="5">
    <source>
        <dbReference type="PROSITE-ProRule" id="PRU00146"/>
    </source>
</evidence>
<feature type="repeat" description="RCC1" evidence="6">
    <location>
        <begin position="196"/>
        <end position="259"/>
    </location>
</feature>
<dbReference type="InterPro" id="IPR009091">
    <property type="entry name" value="RCC1/BLIP-II"/>
</dbReference>
<dbReference type="GO" id="GO:0016020">
    <property type="term" value="C:membrane"/>
    <property type="evidence" value="ECO:0007669"/>
    <property type="project" value="TreeGrafter"/>
</dbReference>
<proteinExistence type="predicted"/>